<dbReference type="Gene3D" id="3.40.50.720">
    <property type="entry name" value="NAD(P)-binding Rossmann-like Domain"/>
    <property type="match status" value="1"/>
</dbReference>
<sequence length="292" mass="32144">MKTLVIGGTGTVGSHIVRLLLEKKVQVRVLTTSLEKATELPDGAEAFVGNLEDPASLDGLFTGVSTVFMLNGTSQTEVTQGLNAVKAAREAGVQKFVYQSIHNVCTSPEIPHFKAKILIEEAVMKSGMRYVFICPNNFYQNDFWFAEVISNYRLYPQPIGGIGLSRVDVRDVAEAAVNALTSDLFNGLSVPVVGPQSLTGKETARIYTQELGVGVHYAGDDLEAWSEEAKKTLPDWVVEDWKLMYSFFQQNGLAASAEDLKATELALGRRPRSFEEFVRDYRARFVQVPALA</sequence>
<name>A0A239KUB7_9BACT</name>
<accession>A0A239KUB7</accession>
<proteinExistence type="predicted"/>
<evidence type="ECO:0000313" key="3">
    <source>
        <dbReference type="Proteomes" id="UP000198432"/>
    </source>
</evidence>
<dbReference type="EMBL" id="FZOQ01000031">
    <property type="protein sequence ID" value="SNT21342.1"/>
    <property type="molecule type" value="Genomic_DNA"/>
</dbReference>
<dbReference type="PANTHER" id="PTHR43162:SF1">
    <property type="entry name" value="PRESTALK A DIFFERENTIATION PROTEIN A"/>
    <property type="match status" value="1"/>
</dbReference>
<dbReference type="Proteomes" id="UP000198432">
    <property type="component" value="Unassembled WGS sequence"/>
</dbReference>
<reference evidence="3" key="1">
    <citation type="submission" date="2017-06" db="EMBL/GenBank/DDBJ databases">
        <authorList>
            <person name="Varghese N."/>
            <person name="Submissions S."/>
        </authorList>
    </citation>
    <scope>NUCLEOTIDE SEQUENCE [LARGE SCALE GENOMIC DNA]</scope>
    <source>
        <strain evidence="3">NKM1</strain>
    </source>
</reference>
<feature type="domain" description="NmrA-like" evidence="1">
    <location>
        <begin position="3"/>
        <end position="277"/>
    </location>
</feature>
<keyword evidence="3" id="KW-1185">Reference proteome</keyword>
<protein>
    <submittedName>
        <fullName evidence="2">Uncharacterized conserved protein YbjT, contains NAD(P)-binding and DUF2867 domains</fullName>
    </submittedName>
</protein>
<dbReference type="PANTHER" id="PTHR43162">
    <property type="match status" value="1"/>
</dbReference>
<dbReference type="RefSeq" id="WP_089321515.1">
    <property type="nucleotide sequence ID" value="NZ_FZOQ01000031.1"/>
</dbReference>
<dbReference type="InterPro" id="IPR008030">
    <property type="entry name" value="NmrA-like"/>
</dbReference>
<evidence type="ECO:0000313" key="2">
    <source>
        <dbReference type="EMBL" id="SNT21342.1"/>
    </source>
</evidence>
<dbReference type="Pfam" id="PF05368">
    <property type="entry name" value="NmrA"/>
    <property type="match status" value="1"/>
</dbReference>
<dbReference type="InterPro" id="IPR036291">
    <property type="entry name" value="NAD(P)-bd_dom_sf"/>
</dbReference>
<dbReference type="InterPro" id="IPR051604">
    <property type="entry name" value="Ergot_Alk_Oxidoreductase"/>
</dbReference>
<dbReference type="AlphaFoldDB" id="A0A239KUB7"/>
<gene>
    <name evidence="2" type="ORF">SAMN06296052_13143</name>
</gene>
<dbReference type="SUPFAM" id="SSF51735">
    <property type="entry name" value="NAD(P)-binding Rossmann-fold domains"/>
    <property type="match status" value="1"/>
</dbReference>
<dbReference type="OrthoDB" id="9780595at2"/>
<organism evidence="2 3">
    <name type="scientific">Pontibacter ummariensis</name>
    <dbReference type="NCBI Taxonomy" id="1610492"/>
    <lineage>
        <taxon>Bacteria</taxon>
        <taxon>Pseudomonadati</taxon>
        <taxon>Bacteroidota</taxon>
        <taxon>Cytophagia</taxon>
        <taxon>Cytophagales</taxon>
        <taxon>Hymenobacteraceae</taxon>
        <taxon>Pontibacter</taxon>
    </lineage>
</organism>
<evidence type="ECO:0000259" key="1">
    <source>
        <dbReference type="Pfam" id="PF05368"/>
    </source>
</evidence>